<name>A0A1I5LP13_9BACT</name>
<evidence type="ECO:0000256" key="1">
    <source>
        <dbReference type="ARBA" id="ARBA00009075"/>
    </source>
</evidence>
<dbReference type="AlphaFoldDB" id="A0A1I5LP13"/>
<evidence type="ECO:0000313" key="6">
    <source>
        <dbReference type="Proteomes" id="UP000199227"/>
    </source>
</evidence>
<evidence type="ECO:0000256" key="4">
    <source>
        <dbReference type="SAM" id="Phobius"/>
    </source>
</evidence>
<sequence>MHILYVLLIILIQKSFMAKILFLIVIIIYGNSVYGSKSIAEALKDGSFRGQLRLFYIDRNYNGHTNYHKSAFASGGYLNYKTGFFQGMCSGISFYSTNNFGIRSDNLPGEVLDPTLFGEGLSSYTIVGEAYLKYKYENMMLKIGRQKINTPMLREHDIRMIPNFYEAYLFISNDIKDITFTFAHITKFAAGTFANAYLGGISAATGGYSYINSDMGTFSNIGEYAVGIKTNGITFIGIKYLDFKNVQLQIWDYYVHNILNAIYLQGDYSFFVGSIKLNASTQYIKENNIGNALEEAKSLGNIEFDKINSYYLAMKLAMKYKNMSGYVAFSFTGANNNNVEGSSIINMWGSTLGFTNGMVAHHEFYSDTKSWKVGVAYNLKSFGINGNVSIYHCNFDLGEDNPYVNGVGWTAKESGFDIKYYPSVIKNIQFRFRGNFPRDFKYYSDMENLSWDEYRFIINYNF</sequence>
<dbReference type="GO" id="GO:0015288">
    <property type="term" value="F:porin activity"/>
    <property type="evidence" value="ECO:0007669"/>
    <property type="project" value="TreeGrafter"/>
</dbReference>
<protein>
    <submittedName>
        <fullName evidence="5">Outer membrane porin, OprD family</fullName>
    </submittedName>
</protein>
<reference evidence="5 6" key="1">
    <citation type="submission" date="2016-10" db="EMBL/GenBank/DDBJ databases">
        <authorList>
            <person name="de Groot N.N."/>
        </authorList>
    </citation>
    <scope>NUCLEOTIDE SEQUENCE [LARGE SCALE GENOMIC DNA]</scope>
    <source>
        <strain evidence="5 6">EP1-55-1</strain>
    </source>
</reference>
<evidence type="ECO:0000256" key="2">
    <source>
        <dbReference type="ARBA" id="ARBA00022448"/>
    </source>
</evidence>
<keyword evidence="2" id="KW-0813">Transport</keyword>
<keyword evidence="6" id="KW-1185">Reference proteome</keyword>
<dbReference type="Gene3D" id="2.40.160.10">
    <property type="entry name" value="Porin"/>
    <property type="match status" value="1"/>
</dbReference>
<evidence type="ECO:0000256" key="3">
    <source>
        <dbReference type="ARBA" id="ARBA00022729"/>
    </source>
</evidence>
<dbReference type="OrthoDB" id="9125at2"/>
<organism evidence="5 6">
    <name type="scientific">Hydrogenimonas thermophila</name>
    <dbReference type="NCBI Taxonomy" id="223786"/>
    <lineage>
        <taxon>Bacteria</taxon>
        <taxon>Pseudomonadati</taxon>
        <taxon>Campylobacterota</taxon>
        <taxon>Epsilonproteobacteria</taxon>
        <taxon>Campylobacterales</taxon>
        <taxon>Hydrogenimonadaceae</taxon>
        <taxon>Hydrogenimonas</taxon>
    </lineage>
</organism>
<evidence type="ECO:0000313" key="5">
    <source>
        <dbReference type="EMBL" id="SFO99058.1"/>
    </source>
</evidence>
<keyword evidence="4" id="KW-0812">Transmembrane</keyword>
<dbReference type="PANTHER" id="PTHR34596">
    <property type="entry name" value="CHITOPORIN"/>
    <property type="match status" value="1"/>
</dbReference>
<keyword evidence="4" id="KW-1133">Transmembrane helix</keyword>
<feature type="transmembrane region" description="Helical" evidence="4">
    <location>
        <begin position="6"/>
        <end position="29"/>
    </location>
</feature>
<dbReference type="InterPro" id="IPR005318">
    <property type="entry name" value="OM_porin_bac"/>
</dbReference>
<comment type="similarity">
    <text evidence="1">Belongs to the outer membrane porin (Opr) (TC 1.B.25) family.</text>
</comment>
<proteinExistence type="inferred from homology"/>
<dbReference type="GO" id="GO:0016020">
    <property type="term" value="C:membrane"/>
    <property type="evidence" value="ECO:0007669"/>
    <property type="project" value="InterPro"/>
</dbReference>
<dbReference type="Pfam" id="PF03573">
    <property type="entry name" value="OprD"/>
    <property type="match status" value="1"/>
</dbReference>
<dbReference type="Proteomes" id="UP000199227">
    <property type="component" value="Unassembled WGS sequence"/>
</dbReference>
<dbReference type="InterPro" id="IPR023614">
    <property type="entry name" value="Porin_dom_sf"/>
</dbReference>
<keyword evidence="3" id="KW-0732">Signal</keyword>
<accession>A0A1I5LP13</accession>
<gene>
    <name evidence="5" type="ORF">SAMN05216234_103116</name>
</gene>
<dbReference type="EMBL" id="FOXB01000003">
    <property type="protein sequence ID" value="SFO99058.1"/>
    <property type="molecule type" value="Genomic_DNA"/>
</dbReference>
<keyword evidence="4" id="KW-0472">Membrane</keyword>
<dbReference type="PANTHER" id="PTHR34596:SF2">
    <property type="entry name" value="CHITOPORIN"/>
    <property type="match status" value="1"/>
</dbReference>
<dbReference type="STRING" id="223786.SAMN05216234_103116"/>